<protein>
    <recommendedName>
        <fullName evidence="5">DUF1851 domain-containing protein</fullName>
    </recommendedName>
</protein>
<dbReference type="HOGENOM" id="CLU_082934_1_0_9"/>
<dbReference type="Proteomes" id="UP000006868">
    <property type="component" value="Chromosome"/>
</dbReference>
<name>E3EFR1_PAEPS</name>
<evidence type="ECO:0000313" key="3">
    <source>
        <dbReference type="EMBL" id="ADO55783.1"/>
    </source>
</evidence>
<feature type="domain" description="GAD-related" evidence="1">
    <location>
        <begin position="13"/>
        <end position="87"/>
    </location>
</feature>
<dbReference type="OrthoDB" id="2216648at2"/>
<evidence type="ECO:0000259" key="2">
    <source>
        <dbReference type="Pfam" id="PF08906"/>
    </source>
</evidence>
<dbReference type="EMBL" id="CP002213">
    <property type="protein sequence ID" value="ADO55783.1"/>
    <property type="molecule type" value="Genomic_DNA"/>
</dbReference>
<evidence type="ECO:0000259" key="1">
    <source>
        <dbReference type="Pfam" id="PF08887"/>
    </source>
</evidence>
<dbReference type="eggNOG" id="COG5620">
    <property type="taxonomic scope" value="Bacteria"/>
</dbReference>
<dbReference type="InterPro" id="IPR014983">
    <property type="entry name" value="GAD-rel"/>
</dbReference>
<dbReference type="InterPro" id="IPR015002">
    <property type="entry name" value="T6SS_Tdi1_C"/>
</dbReference>
<dbReference type="Pfam" id="PF08906">
    <property type="entry name" value="T6SS_Tdi1_C"/>
    <property type="match status" value="1"/>
</dbReference>
<organism evidence="3 4">
    <name type="scientific">Paenibacillus polymyxa (strain SC2)</name>
    <name type="common">Bacillus polymyxa</name>
    <dbReference type="NCBI Taxonomy" id="886882"/>
    <lineage>
        <taxon>Bacteria</taxon>
        <taxon>Bacillati</taxon>
        <taxon>Bacillota</taxon>
        <taxon>Bacilli</taxon>
        <taxon>Bacillales</taxon>
        <taxon>Paenibacillaceae</taxon>
        <taxon>Paenibacillus</taxon>
    </lineage>
</organism>
<dbReference type="KEGG" id="ppm:PPSC2_08560"/>
<evidence type="ECO:0000313" key="4">
    <source>
        <dbReference type="Proteomes" id="UP000006868"/>
    </source>
</evidence>
<dbReference type="AlphaFoldDB" id="E3EFR1"/>
<reference evidence="3 4" key="1">
    <citation type="journal article" date="2011" name="J. Bacteriol.">
        <title>Complete genome sequence of Paenibacillus polymyxa SC2, a strain of plant growth-promoting Rhizobacterium with broad-spectrum antimicrobial activity.</title>
        <authorList>
            <person name="Ma M."/>
            <person name="Wang C."/>
            <person name="Ding Y."/>
            <person name="Li L."/>
            <person name="Shen D."/>
            <person name="Jiang X."/>
            <person name="Guan D."/>
            <person name="Cao F."/>
            <person name="Chen H."/>
            <person name="Feng R."/>
            <person name="Wang X."/>
            <person name="Ge Y."/>
            <person name="Yao L."/>
            <person name="Bing X."/>
            <person name="Yang X."/>
            <person name="Li J."/>
            <person name="Du B."/>
        </authorList>
    </citation>
    <scope>NUCLEOTIDE SEQUENCE [LARGE SCALE GENOMIC DNA]</scope>
    <source>
        <strain evidence="3 4">SC2</strain>
    </source>
</reference>
<proteinExistence type="predicted"/>
<dbReference type="Pfam" id="PF08887">
    <property type="entry name" value="GAD-like"/>
    <property type="match status" value="1"/>
</dbReference>
<feature type="domain" description="T6SS immunity protein Tdi1 C-terminal" evidence="2">
    <location>
        <begin position="105"/>
        <end position="177"/>
    </location>
</feature>
<dbReference type="RefSeq" id="WP_013370402.1">
    <property type="nucleotide sequence ID" value="NC_014622.2"/>
</dbReference>
<sequence>MDIGIFNDFELYEKASEKLINKFEGKVPEQLIEVWKQYGFGSILNGYLKIVNPDEFHSLLEEVYIRSKEALVLFTTSMGDLLIWEDNKYLLLLNFRRGKMQDISSGFEFFFSDLEDDSSLQNDLDWLPYPDAIEKYGKPAFDECFGYVPLLGLGGSEKIENLEKVKLIEHIYLNTQFTSLVE</sequence>
<dbReference type="PATRIC" id="fig|886882.15.peg.1800"/>
<gene>
    <name evidence="3" type="ORF">PPSC2_08560</name>
</gene>
<accession>E3EFR1</accession>
<evidence type="ECO:0008006" key="5">
    <source>
        <dbReference type="Google" id="ProtNLM"/>
    </source>
</evidence>